<proteinExistence type="predicted"/>
<evidence type="ECO:0000256" key="1">
    <source>
        <dbReference type="SAM" id="Phobius"/>
    </source>
</evidence>
<feature type="transmembrane region" description="Helical" evidence="1">
    <location>
        <begin position="16"/>
        <end position="36"/>
    </location>
</feature>
<comment type="caution">
    <text evidence="2">The sequence shown here is derived from an EMBL/GenBank/DDBJ whole genome shotgun (WGS) entry which is preliminary data.</text>
</comment>
<reference evidence="2 3" key="1">
    <citation type="submission" date="2019-03" db="EMBL/GenBank/DDBJ databases">
        <title>Genomic Encyclopedia of Type Strains, Phase IV (KMG-IV): sequencing the most valuable type-strain genomes for metagenomic binning, comparative biology and taxonomic classification.</title>
        <authorList>
            <person name="Goeker M."/>
        </authorList>
    </citation>
    <scope>NUCLEOTIDE SEQUENCE [LARGE SCALE GENOMIC DNA]</scope>
    <source>
        <strain evidence="2 3">DSM 45775</strain>
    </source>
</reference>
<dbReference type="Proteomes" id="UP000295705">
    <property type="component" value="Unassembled WGS sequence"/>
</dbReference>
<name>A0A4R6UKF6_9PSEU</name>
<feature type="transmembrane region" description="Helical" evidence="1">
    <location>
        <begin position="56"/>
        <end position="76"/>
    </location>
</feature>
<gene>
    <name evidence="2" type="ORF">EV188_114150</name>
</gene>
<protein>
    <submittedName>
        <fullName evidence="2">Uncharacterized protein</fullName>
    </submittedName>
</protein>
<evidence type="ECO:0000313" key="3">
    <source>
        <dbReference type="Proteomes" id="UP000295705"/>
    </source>
</evidence>
<keyword evidence="1" id="KW-1133">Transmembrane helix</keyword>
<keyword evidence="1" id="KW-0812">Transmembrane</keyword>
<feature type="transmembrane region" description="Helical" evidence="1">
    <location>
        <begin position="126"/>
        <end position="147"/>
    </location>
</feature>
<dbReference type="EMBL" id="SNYO01000014">
    <property type="protein sequence ID" value="TDQ47062.1"/>
    <property type="molecule type" value="Genomic_DNA"/>
</dbReference>
<accession>A0A4R6UKF6</accession>
<keyword evidence="3" id="KW-1185">Reference proteome</keyword>
<keyword evidence="1" id="KW-0472">Membrane</keyword>
<feature type="transmembrane region" description="Helical" evidence="1">
    <location>
        <begin position="83"/>
        <end position="106"/>
    </location>
</feature>
<dbReference type="OrthoDB" id="4229874at2"/>
<organism evidence="2 3">
    <name type="scientific">Actinomycetospora succinea</name>
    <dbReference type="NCBI Taxonomy" id="663603"/>
    <lineage>
        <taxon>Bacteria</taxon>
        <taxon>Bacillati</taxon>
        <taxon>Actinomycetota</taxon>
        <taxon>Actinomycetes</taxon>
        <taxon>Pseudonocardiales</taxon>
        <taxon>Pseudonocardiaceae</taxon>
        <taxon>Actinomycetospora</taxon>
    </lineage>
</organism>
<dbReference type="AlphaFoldDB" id="A0A4R6UKF6"/>
<dbReference type="RefSeq" id="WP_133829978.1">
    <property type="nucleotide sequence ID" value="NZ_BAABHR010000059.1"/>
</dbReference>
<feature type="transmembrane region" description="Helical" evidence="1">
    <location>
        <begin position="168"/>
        <end position="190"/>
    </location>
</feature>
<sequence length="301" mass="32676">MTDGNQQARSGRAIKALILSPAVLLVAAACRLLLITNYDTTTATAVTVAGGFTGTLLGTLVPLLPVFLPAITIALIMGRYWQLAALSGLATAIIAPAYATFATGWNRAKFEYNDMLTRLDLEGWRALYSDSRWLLICVLGGALLVYLDPPIPLITGGWSIFVPQLAMVAIYSIVVAAICGYAFFFVRAIYQVPFDMRTVSEVVRRPWIPAEEVALKSGEVKVGYALNVSVGWYVLLDEETRTIEYLPSSEVTRRTVCKPGPPAAMQPLPLVTFEGVRRIPARLCSPPMDPTPVQTASILVP</sequence>
<evidence type="ECO:0000313" key="2">
    <source>
        <dbReference type="EMBL" id="TDQ47062.1"/>
    </source>
</evidence>